<dbReference type="AlphaFoldDB" id="A0A1R3G9C7"/>
<organism evidence="3 4">
    <name type="scientific">Corchorus olitorius</name>
    <dbReference type="NCBI Taxonomy" id="93759"/>
    <lineage>
        <taxon>Eukaryota</taxon>
        <taxon>Viridiplantae</taxon>
        <taxon>Streptophyta</taxon>
        <taxon>Embryophyta</taxon>
        <taxon>Tracheophyta</taxon>
        <taxon>Spermatophyta</taxon>
        <taxon>Magnoliopsida</taxon>
        <taxon>eudicotyledons</taxon>
        <taxon>Gunneridae</taxon>
        <taxon>Pentapetalae</taxon>
        <taxon>rosids</taxon>
        <taxon>malvids</taxon>
        <taxon>Malvales</taxon>
        <taxon>Malvaceae</taxon>
        <taxon>Grewioideae</taxon>
        <taxon>Apeibeae</taxon>
        <taxon>Corchorus</taxon>
    </lineage>
</organism>
<sequence length="89" mass="9834">MVNVNHVKLFILFRRIQGLMVKGSILTVASCITWAFCILGGVLVIIGLYVLLRGKDRDQPYIKTKEHSSNAETNAADKEEAASAEKEEA</sequence>
<evidence type="ECO:0000313" key="4">
    <source>
        <dbReference type="Proteomes" id="UP000187203"/>
    </source>
</evidence>
<feature type="transmembrane region" description="Helical" evidence="2">
    <location>
        <begin position="25"/>
        <end position="52"/>
    </location>
</feature>
<evidence type="ECO:0000256" key="1">
    <source>
        <dbReference type="SAM" id="MobiDB-lite"/>
    </source>
</evidence>
<keyword evidence="4" id="KW-1185">Reference proteome</keyword>
<comment type="caution">
    <text evidence="3">The sequence shown here is derived from an EMBL/GenBank/DDBJ whole genome shotgun (WGS) entry which is preliminary data.</text>
</comment>
<protein>
    <submittedName>
        <fullName evidence="3">Auxin-induced protein 5NG4</fullName>
    </submittedName>
</protein>
<dbReference type="Proteomes" id="UP000187203">
    <property type="component" value="Unassembled WGS sequence"/>
</dbReference>
<dbReference type="EMBL" id="AWUE01023202">
    <property type="protein sequence ID" value="OMO54620.1"/>
    <property type="molecule type" value="Genomic_DNA"/>
</dbReference>
<accession>A0A1R3G9C7</accession>
<keyword evidence="2" id="KW-1133">Transmembrane helix</keyword>
<evidence type="ECO:0000313" key="3">
    <source>
        <dbReference type="EMBL" id="OMO54620.1"/>
    </source>
</evidence>
<gene>
    <name evidence="3" type="ORF">COLO4_36378</name>
</gene>
<name>A0A1R3G9C7_9ROSI</name>
<keyword evidence="2" id="KW-0812">Transmembrane</keyword>
<evidence type="ECO:0000256" key="2">
    <source>
        <dbReference type="SAM" id="Phobius"/>
    </source>
</evidence>
<feature type="region of interest" description="Disordered" evidence="1">
    <location>
        <begin position="62"/>
        <end position="89"/>
    </location>
</feature>
<keyword evidence="2" id="KW-0472">Membrane</keyword>
<proteinExistence type="predicted"/>
<reference evidence="4" key="1">
    <citation type="submission" date="2013-09" db="EMBL/GenBank/DDBJ databases">
        <title>Corchorus olitorius genome sequencing.</title>
        <authorList>
            <person name="Alam M."/>
            <person name="Haque M.S."/>
            <person name="Islam M.S."/>
            <person name="Emdad E.M."/>
            <person name="Islam M.M."/>
            <person name="Ahmed B."/>
            <person name="Halim A."/>
            <person name="Hossen Q.M.M."/>
            <person name="Hossain M.Z."/>
            <person name="Ahmed R."/>
            <person name="Khan M.M."/>
            <person name="Islam R."/>
            <person name="Rashid M.M."/>
            <person name="Khan S.A."/>
            <person name="Rahman M.S."/>
            <person name="Alam M."/>
            <person name="Yahiya A.S."/>
            <person name="Khan M.S."/>
            <person name="Azam M.S."/>
            <person name="Haque T."/>
            <person name="Lashkar M.Z.H."/>
            <person name="Akhand A.I."/>
            <person name="Morshed G."/>
            <person name="Roy S."/>
            <person name="Uddin K.S."/>
            <person name="Rabeya T."/>
            <person name="Hossain A.S."/>
            <person name="Chowdhury A."/>
            <person name="Snigdha A.R."/>
            <person name="Mortoza M.S."/>
            <person name="Matin S.A."/>
            <person name="Hoque S.M.E."/>
            <person name="Islam M.K."/>
            <person name="Roy D.K."/>
            <person name="Haider R."/>
            <person name="Moosa M.M."/>
            <person name="Elias S.M."/>
            <person name="Hasan A.M."/>
            <person name="Jahan S."/>
            <person name="Shafiuddin M."/>
            <person name="Mahmood N."/>
            <person name="Shommy N.S."/>
        </authorList>
    </citation>
    <scope>NUCLEOTIDE SEQUENCE [LARGE SCALE GENOMIC DNA]</scope>
    <source>
        <strain evidence="4">cv. O-4</strain>
    </source>
</reference>